<dbReference type="InterPro" id="IPR005162">
    <property type="entry name" value="Retrotrans_gag_dom"/>
</dbReference>
<keyword evidence="4" id="KW-1185">Reference proteome</keyword>
<proteinExistence type="predicted"/>
<dbReference type="PANTHER" id="PTHR33240">
    <property type="entry name" value="OS08G0508500 PROTEIN"/>
    <property type="match status" value="1"/>
</dbReference>
<dbReference type="PANTHER" id="PTHR33240:SF8">
    <property type="entry name" value="OS03G0439900 PROTEIN"/>
    <property type="match status" value="1"/>
</dbReference>
<dbReference type="OrthoDB" id="1937476at2759"/>
<dbReference type="EMBL" id="JAGGNH010000008">
    <property type="protein sequence ID" value="KAJ0964939.1"/>
    <property type="molecule type" value="Genomic_DNA"/>
</dbReference>
<evidence type="ECO:0000259" key="2">
    <source>
        <dbReference type="Pfam" id="PF03732"/>
    </source>
</evidence>
<reference evidence="3" key="2">
    <citation type="journal article" date="2022" name="Hortic Res">
        <title>The genome of Dioscorea zingiberensis sheds light on the biosynthesis, origin and evolution of the medicinally important diosgenin saponins.</title>
        <authorList>
            <person name="Li Y."/>
            <person name="Tan C."/>
            <person name="Li Z."/>
            <person name="Guo J."/>
            <person name="Li S."/>
            <person name="Chen X."/>
            <person name="Wang C."/>
            <person name="Dai X."/>
            <person name="Yang H."/>
            <person name="Song W."/>
            <person name="Hou L."/>
            <person name="Xu J."/>
            <person name="Tong Z."/>
            <person name="Xu A."/>
            <person name="Yuan X."/>
            <person name="Wang W."/>
            <person name="Yang Q."/>
            <person name="Chen L."/>
            <person name="Sun Z."/>
            <person name="Wang K."/>
            <person name="Pan B."/>
            <person name="Chen J."/>
            <person name="Bao Y."/>
            <person name="Liu F."/>
            <person name="Qi X."/>
            <person name="Gang D.R."/>
            <person name="Wen J."/>
            <person name="Li J."/>
        </authorList>
    </citation>
    <scope>NUCLEOTIDE SEQUENCE</scope>
    <source>
        <strain evidence="3">Dzin_1.0</strain>
    </source>
</reference>
<dbReference type="Pfam" id="PF03732">
    <property type="entry name" value="Retrotrans_gag"/>
    <property type="match status" value="1"/>
</dbReference>
<feature type="compositionally biased region" description="Basic residues" evidence="1">
    <location>
        <begin position="593"/>
        <end position="602"/>
    </location>
</feature>
<evidence type="ECO:0000313" key="4">
    <source>
        <dbReference type="Proteomes" id="UP001085076"/>
    </source>
</evidence>
<dbReference type="CDD" id="cd00303">
    <property type="entry name" value="retropepsin_like"/>
    <property type="match status" value="1"/>
</dbReference>
<accession>A0A9D5H664</accession>
<dbReference type="AlphaFoldDB" id="A0A9D5H664"/>
<sequence>MLLSGITDARMCRAFPATLEGKAQDWFVDLPSSTIPSFQVLADRFLTYFANYSKQKKTPSTLMRVKQRGGETLQAYLNRFIDEAANVADLILRMDVTVLMEGLLESPFRFSLTLDPPKTIPALMIHAQKYINSDEIYTGWEEEARRASGEIQKGKAHQNVNRRTAEIRKEGGSRKDHKGENRGLETSTRPQRHMLQPRESSKEGKIVRYDHHTPLNQTRSHIFMQIQDQQLLTWSKPAKNPERQKNNKRGQLEQYINIEVQEEPETSQLEEDKGEMVGFISGGPGCSGESFASRKSYARMVGVAQETEAPQRRSRPMAPIIFYDNDVSRVRHPHDDALVIAIMVSSFQMKRVLVDSGSSVDILFWSAFERMRYDADNLLPVKSSLVGFSGGVVQPEGMITLPVTVGNSPRSSTVTTNFLVVRCASSYNVILGRPTLNALKAIISTYHLLLKFPTESGSGEVREDQPLARQCYVSTLKGKVLNKGKSRVSEAMLINKIAEREAEELRPTPVEELLTVPLDTTRVEHAVRIGAELTIAQQENLMAVLRTNSDLFAWSSEDMPGVKRDVIEHRLSVDQSFKPVKQKGGIPPQKDRRPQKKKYQPF</sequence>
<feature type="compositionally biased region" description="Basic and acidic residues" evidence="1">
    <location>
        <begin position="163"/>
        <end position="183"/>
    </location>
</feature>
<evidence type="ECO:0000256" key="1">
    <source>
        <dbReference type="SAM" id="MobiDB-lite"/>
    </source>
</evidence>
<dbReference type="SUPFAM" id="SSF50630">
    <property type="entry name" value="Acid proteases"/>
    <property type="match status" value="1"/>
</dbReference>
<gene>
    <name evidence="3" type="ORF">J5N97_026077</name>
</gene>
<dbReference type="Gene3D" id="2.40.70.10">
    <property type="entry name" value="Acid Proteases"/>
    <property type="match status" value="1"/>
</dbReference>
<feature type="domain" description="Retrotransposon gag" evidence="2">
    <location>
        <begin position="14"/>
        <end position="103"/>
    </location>
</feature>
<dbReference type="Proteomes" id="UP001085076">
    <property type="component" value="Miscellaneous, Linkage group lg08"/>
</dbReference>
<name>A0A9D5H664_9LILI</name>
<dbReference type="InterPro" id="IPR021109">
    <property type="entry name" value="Peptidase_aspartic_dom_sf"/>
</dbReference>
<comment type="caution">
    <text evidence="3">The sequence shown here is derived from an EMBL/GenBank/DDBJ whole genome shotgun (WGS) entry which is preliminary data.</text>
</comment>
<organism evidence="3 4">
    <name type="scientific">Dioscorea zingiberensis</name>
    <dbReference type="NCBI Taxonomy" id="325984"/>
    <lineage>
        <taxon>Eukaryota</taxon>
        <taxon>Viridiplantae</taxon>
        <taxon>Streptophyta</taxon>
        <taxon>Embryophyta</taxon>
        <taxon>Tracheophyta</taxon>
        <taxon>Spermatophyta</taxon>
        <taxon>Magnoliopsida</taxon>
        <taxon>Liliopsida</taxon>
        <taxon>Dioscoreales</taxon>
        <taxon>Dioscoreaceae</taxon>
        <taxon>Dioscorea</taxon>
    </lineage>
</organism>
<protein>
    <recommendedName>
        <fullName evidence="2">Retrotransposon gag domain-containing protein</fullName>
    </recommendedName>
</protein>
<evidence type="ECO:0000313" key="3">
    <source>
        <dbReference type="EMBL" id="KAJ0964939.1"/>
    </source>
</evidence>
<reference evidence="3" key="1">
    <citation type="submission" date="2021-03" db="EMBL/GenBank/DDBJ databases">
        <authorList>
            <person name="Li Z."/>
            <person name="Yang C."/>
        </authorList>
    </citation>
    <scope>NUCLEOTIDE SEQUENCE</scope>
    <source>
        <strain evidence="3">Dzin_1.0</strain>
        <tissue evidence="3">Leaf</tissue>
    </source>
</reference>
<feature type="region of interest" description="Disordered" evidence="1">
    <location>
        <begin position="148"/>
        <end position="202"/>
    </location>
</feature>
<feature type="region of interest" description="Disordered" evidence="1">
    <location>
        <begin position="577"/>
        <end position="602"/>
    </location>
</feature>